<protein>
    <recommendedName>
        <fullName evidence="10">Purine nucleoside phosphorylase</fullName>
    </recommendedName>
</protein>
<dbReference type="Pfam" id="PF02578">
    <property type="entry name" value="Cu-oxidase_4"/>
    <property type="match status" value="1"/>
</dbReference>
<comment type="similarity">
    <text evidence="2 10">Belongs to the purine nucleoside phosphorylase YfiH/LACC1 family.</text>
</comment>
<gene>
    <name evidence="11" type="primary">yfiH</name>
    <name evidence="11" type="ORF">BWX89_01083</name>
</gene>
<dbReference type="Proteomes" id="UP000485562">
    <property type="component" value="Unassembled WGS sequence"/>
</dbReference>
<dbReference type="EMBL" id="MWDQ01000093">
    <property type="protein sequence ID" value="OQB73167.1"/>
    <property type="molecule type" value="Genomic_DNA"/>
</dbReference>
<dbReference type="GO" id="GO:0016787">
    <property type="term" value="F:hydrolase activity"/>
    <property type="evidence" value="ECO:0007669"/>
    <property type="project" value="UniProtKB-KW"/>
</dbReference>
<evidence type="ECO:0000256" key="7">
    <source>
        <dbReference type="ARBA" id="ARBA00047989"/>
    </source>
</evidence>
<dbReference type="InterPro" id="IPR003730">
    <property type="entry name" value="Cu_polyphenol_OxRdtase"/>
</dbReference>
<evidence type="ECO:0000256" key="10">
    <source>
        <dbReference type="RuleBase" id="RU361274"/>
    </source>
</evidence>
<dbReference type="Gene3D" id="3.60.140.10">
    <property type="entry name" value="CNF1/YfiH-like putative cysteine hydrolases"/>
    <property type="match status" value="1"/>
</dbReference>
<reference evidence="11" key="1">
    <citation type="submission" date="2017-02" db="EMBL/GenBank/DDBJ databases">
        <title>Delving into the versatile metabolic prowess of the omnipresent phylum Bacteroidetes.</title>
        <authorList>
            <person name="Nobu M.K."/>
            <person name="Mei R."/>
            <person name="Narihiro T."/>
            <person name="Kuroda K."/>
            <person name="Liu W.-T."/>
        </authorList>
    </citation>
    <scope>NUCLEOTIDE SEQUENCE</scope>
    <source>
        <strain evidence="11">ADurb.Bin131</strain>
    </source>
</reference>
<organism evidence="11">
    <name type="scientific">candidate division TA06 bacterium ADurb.Bin131</name>
    <dbReference type="NCBI Taxonomy" id="1852827"/>
    <lineage>
        <taxon>Bacteria</taxon>
        <taxon>Bacteria division TA06</taxon>
    </lineage>
</organism>
<dbReference type="PANTHER" id="PTHR30616">
    <property type="entry name" value="UNCHARACTERIZED PROTEIN YFIH"/>
    <property type="match status" value="1"/>
</dbReference>
<dbReference type="SUPFAM" id="SSF64438">
    <property type="entry name" value="CNF1/YfiH-like putative cysteine hydrolases"/>
    <property type="match status" value="1"/>
</dbReference>
<dbReference type="NCBIfam" id="TIGR00726">
    <property type="entry name" value="peptidoglycan editing factor PgeF"/>
    <property type="match status" value="1"/>
</dbReference>
<evidence type="ECO:0000256" key="5">
    <source>
        <dbReference type="ARBA" id="ARBA00022801"/>
    </source>
</evidence>
<comment type="catalytic activity">
    <reaction evidence="1">
        <text>inosine + phosphate = alpha-D-ribose 1-phosphate + hypoxanthine</text>
        <dbReference type="Rhea" id="RHEA:27646"/>
        <dbReference type="ChEBI" id="CHEBI:17368"/>
        <dbReference type="ChEBI" id="CHEBI:17596"/>
        <dbReference type="ChEBI" id="CHEBI:43474"/>
        <dbReference type="ChEBI" id="CHEBI:57720"/>
        <dbReference type="EC" id="2.4.2.1"/>
    </reaction>
    <physiologicalReaction direction="left-to-right" evidence="1">
        <dbReference type="Rhea" id="RHEA:27647"/>
    </physiologicalReaction>
</comment>
<dbReference type="GO" id="GO:0005507">
    <property type="term" value="F:copper ion binding"/>
    <property type="evidence" value="ECO:0007669"/>
    <property type="project" value="TreeGrafter"/>
</dbReference>
<evidence type="ECO:0000256" key="1">
    <source>
        <dbReference type="ARBA" id="ARBA00000553"/>
    </source>
</evidence>
<name>A0A1V6C8D1_UNCT6</name>
<sequence length="258" mass="29498">MSVNYAYYPYYLSFDEIPVPNFCTTRHGGVSIWPYHSSNLSFNTEDNPENIRKNRIIISERLGIPVDKFIYLNQIHTDKIYYAKIFHCGKALEMPCIDGDGLFTDEKGICLVVMLADCVGVFVYDPEKNVIGVCHSGWRGCLLNVCGKLVENIVENFGSDKGNLIAGISPSICKNCYTVGCDIVQKFPDSYSPYVFQNKNMWHIDLKGIITRQLNEKGIRNENILNLDICTYENTHIFYSYRAEKDTGRFIFGIYLPE</sequence>
<dbReference type="CDD" id="cd16833">
    <property type="entry name" value="YfiH"/>
    <property type="match status" value="1"/>
</dbReference>
<dbReference type="InterPro" id="IPR038371">
    <property type="entry name" value="Cu_polyphenol_OxRdtase_sf"/>
</dbReference>
<evidence type="ECO:0000256" key="9">
    <source>
        <dbReference type="ARBA" id="ARBA00049893"/>
    </source>
</evidence>
<accession>A0A1V6C8D1</accession>
<keyword evidence="6" id="KW-0862">Zinc</keyword>
<comment type="caution">
    <text evidence="11">The sequence shown here is derived from an EMBL/GenBank/DDBJ whole genome shotgun (WGS) entry which is preliminary data.</text>
</comment>
<comment type="catalytic activity">
    <reaction evidence="9">
        <text>S-methyl-5'-thioadenosine + phosphate = 5-(methylsulfanyl)-alpha-D-ribose 1-phosphate + adenine</text>
        <dbReference type="Rhea" id="RHEA:11852"/>
        <dbReference type="ChEBI" id="CHEBI:16708"/>
        <dbReference type="ChEBI" id="CHEBI:17509"/>
        <dbReference type="ChEBI" id="CHEBI:43474"/>
        <dbReference type="ChEBI" id="CHEBI:58533"/>
        <dbReference type="EC" id="2.4.2.28"/>
    </reaction>
    <physiologicalReaction direction="left-to-right" evidence="9">
        <dbReference type="Rhea" id="RHEA:11853"/>
    </physiologicalReaction>
</comment>
<dbReference type="PANTHER" id="PTHR30616:SF2">
    <property type="entry name" value="PURINE NUCLEOSIDE PHOSPHORYLASE LACC1"/>
    <property type="match status" value="1"/>
</dbReference>
<evidence type="ECO:0000256" key="3">
    <source>
        <dbReference type="ARBA" id="ARBA00022679"/>
    </source>
</evidence>
<keyword evidence="3" id="KW-0808">Transferase</keyword>
<dbReference type="GO" id="GO:0017061">
    <property type="term" value="F:S-methyl-5-thioadenosine phosphorylase activity"/>
    <property type="evidence" value="ECO:0007669"/>
    <property type="project" value="UniProtKB-EC"/>
</dbReference>
<evidence type="ECO:0000313" key="11">
    <source>
        <dbReference type="EMBL" id="OQB73167.1"/>
    </source>
</evidence>
<keyword evidence="4" id="KW-0479">Metal-binding</keyword>
<dbReference type="InterPro" id="IPR011324">
    <property type="entry name" value="Cytotoxic_necrot_fac-like_cat"/>
</dbReference>
<evidence type="ECO:0000256" key="6">
    <source>
        <dbReference type="ARBA" id="ARBA00022833"/>
    </source>
</evidence>
<comment type="catalytic activity">
    <reaction evidence="8">
        <text>adenosine + phosphate = alpha-D-ribose 1-phosphate + adenine</text>
        <dbReference type="Rhea" id="RHEA:27642"/>
        <dbReference type="ChEBI" id="CHEBI:16335"/>
        <dbReference type="ChEBI" id="CHEBI:16708"/>
        <dbReference type="ChEBI" id="CHEBI:43474"/>
        <dbReference type="ChEBI" id="CHEBI:57720"/>
        <dbReference type="EC" id="2.4.2.1"/>
    </reaction>
    <physiologicalReaction direction="left-to-right" evidence="8">
        <dbReference type="Rhea" id="RHEA:27643"/>
    </physiologicalReaction>
</comment>
<evidence type="ECO:0000256" key="2">
    <source>
        <dbReference type="ARBA" id="ARBA00007353"/>
    </source>
</evidence>
<evidence type="ECO:0000256" key="4">
    <source>
        <dbReference type="ARBA" id="ARBA00022723"/>
    </source>
</evidence>
<evidence type="ECO:0000256" key="8">
    <source>
        <dbReference type="ARBA" id="ARBA00048968"/>
    </source>
</evidence>
<comment type="catalytic activity">
    <reaction evidence="7">
        <text>adenosine + H2O + H(+) = inosine + NH4(+)</text>
        <dbReference type="Rhea" id="RHEA:24408"/>
        <dbReference type="ChEBI" id="CHEBI:15377"/>
        <dbReference type="ChEBI" id="CHEBI:15378"/>
        <dbReference type="ChEBI" id="CHEBI:16335"/>
        <dbReference type="ChEBI" id="CHEBI:17596"/>
        <dbReference type="ChEBI" id="CHEBI:28938"/>
        <dbReference type="EC" id="3.5.4.4"/>
    </reaction>
    <physiologicalReaction direction="left-to-right" evidence="7">
        <dbReference type="Rhea" id="RHEA:24409"/>
    </physiologicalReaction>
</comment>
<dbReference type="AlphaFoldDB" id="A0A1V6C8D1"/>
<proteinExistence type="inferred from homology"/>
<keyword evidence="5" id="KW-0378">Hydrolase</keyword>